<evidence type="ECO:0000256" key="7">
    <source>
        <dbReference type="ARBA" id="ARBA00023136"/>
    </source>
</evidence>
<dbReference type="InterPro" id="IPR006201">
    <property type="entry name" value="Neur_channel"/>
</dbReference>
<evidence type="ECO:0000313" key="15">
    <source>
        <dbReference type="EMBL" id="CAD5218381.1"/>
    </source>
</evidence>
<keyword evidence="3 13" id="KW-0812">Transmembrane</keyword>
<evidence type="ECO:0000256" key="13">
    <source>
        <dbReference type="RuleBase" id="RU000687"/>
    </source>
</evidence>
<dbReference type="Proteomes" id="UP000614601">
    <property type="component" value="Unassembled WGS sequence"/>
</dbReference>
<dbReference type="SUPFAM" id="SSF90112">
    <property type="entry name" value="Neurotransmitter-gated ion-channel transmembrane pore"/>
    <property type="match status" value="1"/>
</dbReference>
<feature type="transmembrane region" description="Helical" evidence="13">
    <location>
        <begin position="338"/>
        <end position="362"/>
    </location>
</feature>
<gene>
    <name evidence="15" type="ORF">BOKJ2_LOCUS7591</name>
</gene>
<evidence type="ECO:0000256" key="8">
    <source>
        <dbReference type="ARBA" id="ARBA00023170"/>
    </source>
</evidence>
<dbReference type="PRINTS" id="PR00252">
    <property type="entry name" value="NRIONCHANNEL"/>
</dbReference>
<dbReference type="Gene3D" id="2.70.170.10">
    <property type="entry name" value="Neurotransmitter-gated ion-channel ligand-binding domain"/>
    <property type="match status" value="1"/>
</dbReference>
<dbReference type="CDD" id="cd18997">
    <property type="entry name" value="LGIC_ECD_nAChR"/>
    <property type="match status" value="1"/>
</dbReference>
<keyword evidence="7 13" id="KW-0472">Membrane</keyword>
<comment type="caution">
    <text evidence="15">The sequence shown here is derived from an EMBL/GenBank/DDBJ whole genome shotgun (WGS) entry which is preliminary data.</text>
</comment>
<evidence type="ECO:0000256" key="6">
    <source>
        <dbReference type="ARBA" id="ARBA00023065"/>
    </source>
</evidence>
<proteinExistence type="inferred from homology"/>
<dbReference type="PROSITE" id="PS00236">
    <property type="entry name" value="NEUROTR_ION_CHANNEL"/>
    <property type="match status" value="1"/>
</dbReference>
<dbReference type="EMBL" id="CAJFDH010000004">
    <property type="protein sequence ID" value="CAD5218381.1"/>
    <property type="molecule type" value="Genomic_DNA"/>
</dbReference>
<dbReference type="SUPFAM" id="SSF63712">
    <property type="entry name" value="Nicotinic receptor ligand binding domain-like"/>
    <property type="match status" value="1"/>
</dbReference>
<dbReference type="GO" id="GO:0022848">
    <property type="term" value="F:acetylcholine-gated monoatomic cation-selective channel activity"/>
    <property type="evidence" value="ECO:0007669"/>
    <property type="project" value="InterPro"/>
</dbReference>
<keyword evidence="16" id="KW-1185">Reference proteome</keyword>
<name>A0A811KU36_9BILA</name>
<keyword evidence="5" id="KW-0770">Synapse</keyword>
<dbReference type="InterPro" id="IPR036734">
    <property type="entry name" value="Neur_chan_lig-bd_sf"/>
</dbReference>
<dbReference type="GO" id="GO:0004888">
    <property type="term" value="F:transmembrane signaling receptor activity"/>
    <property type="evidence" value="ECO:0007669"/>
    <property type="project" value="InterPro"/>
</dbReference>
<evidence type="ECO:0000313" key="16">
    <source>
        <dbReference type="Proteomes" id="UP000614601"/>
    </source>
</evidence>
<evidence type="ECO:0000256" key="11">
    <source>
        <dbReference type="ARBA" id="ARBA00023303"/>
    </source>
</evidence>
<evidence type="ECO:0000256" key="12">
    <source>
        <dbReference type="ARBA" id="ARBA00034104"/>
    </source>
</evidence>
<keyword evidence="9" id="KW-0628">Postsynaptic cell membrane</keyword>
<evidence type="ECO:0000256" key="2">
    <source>
        <dbReference type="ARBA" id="ARBA00022475"/>
    </source>
</evidence>
<comment type="caution">
    <text evidence="13">Lacks conserved residue(s) required for the propagation of feature annotation.</text>
</comment>
<dbReference type="OrthoDB" id="5975154at2759"/>
<reference evidence="15" key="1">
    <citation type="submission" date="2020-09" db="EMBL/GenBank/DDBJ databases">
        <authorList>
            <person name="Kikuchi T."/>
        </authorList>
    </citation>
    <scope>NUCLEOTIDE SEQUENCE</scope>
    <source>
        <strain evidence="15">SH1</strain>
    </source>
</reference>
<sequence length="363" mass="41154">MKNEMVNVNAWLNYGWSDYKLRWDPLEYGNITDLRFPVDMVWKPDVLLYNSVDTTFDSTFPSNVIVSHTGDVVWIPPGIFKISCKINIRFFPFDEQKCSFKFGSWSYSGNRLDLQPSEGGFDVSEYIANGEWTIKEITVMLSICFFLTMLSEMSPPTSEAVPLLGVFFSSCLIVVTLSTMFTVYVLNLHYSNSNVQKMGPLTRKLLLKWIPYFLRMKRPGMDLRWRDLPPLFGDSKEKSTSQLIRNVISIEKGSSETIASGHLLRSLSLKNKASIRSSFDVIDNLLGNGGSAVTGNMIQCLQGILDDITMLTTKITKEDEDKKEAQNWKFAALVVDKLCFHLFTFFIFGTTIGVMMAAPYLVA</sequence>
<keyword evidence="10" id="KW-1071">Ligand-gated ion channel</keyword>
<evidence type="ECO:0000256" key="1">
    <source>
        <dbReference type="ARBA" id="ARBA00022448"/>
    </source>
</evidence>
<dbReference type="PRINTS" id="PR00254">
    <property type="entry name" value="NICOTINICR"/>
</dbReference>
<dbReference type="FunFam" id="2.70.170.10:FF:000028">
    <property type="entry name" value="AcetylCholine Receptor"/>
    <property type="match status" value="1"/>
</dbReference>
<dbReference type="InterPro" id="IPR038050">
    <property type="entry name" value="Neuro_actylchol_rec"/>
</dbReference>
<keyword evidence="11 13" id="KW-0407">Ion channel</keyword>
<keyword evidence="1 13" id="KW-0813">Transport</keyword>
<comment type="subcellular location">
    <subcellularLocation>
        <location evidence="12">Postsynaptic cell membrane</location>
        <topology evidence="12">Multi-pass membrane protein</topology>
    </subcellularLocation>
</comment>
<dbReference type="InterPro" id="IPR018000">
    <property type="entry name" value="Neurotransmitter_ion_chnl_CS"/>
</dbReference>
<evidence type="ECO:0000256" key="9">
    <source>
        <dbReference type="ARBA" id="ARBA00023257"/>
    </source>
</evidence>
<keyword evidence="4 13" id="KW-1133">Transmembrane helix</keyword>
<evidence type="ECO:0000256" key="10">
    <source>
        <dbReference type="ARBA" id="ARBA00023286"/>
    </source>
</evidence>
<dbReference type="InterPro" id="IPR036719">
    <property type="entry name" value="Neuro-gated_channel_TM_sf"/>
</dbReference>
<dbReference type="InterPro" id="IPR002394">
    <property type="entry name" value="Nicotinic_acetylcholine_rcpt"/>
</dbReference>
<feature type="domain" description="Neurotransmitter-gated ion-channel ligand-binding" evidence="14">
    <location>
        <begin position="2"/>
        <end position="140"/>
    </location>
</feature>
<dbReference type="Proteomes" id="UP000783686">
    <property type="component" value="Unassembled WGS sequence"/>
</dbReference>
<dbReference type="CDD" id="cd19051">
    <property type="entry name" value="LGIC_TM_cation"/>
    <property type="match status" value="1"/>
</dbReference>
<keyword evidence="6 13" id="KW-0406">Ion transport</keyword>
<protein>
    <recommendedName>
        <fullName evidence="14">Neurotransmitter-gated ion-channel ligand-binding domain-containing protein</fullName>
    </recommendedName>
</protein>
<feature type="transmembrane region" description="Helical" evidence="13">
    <location>
        <begin position="163"/>
        <end position="188"/>
    </location>
</feature>
<organism evidence="15 16">
    <name type="scientific">Bursaphelenchus okinawaensis</name>
    <dbReference type="NCBI Taxonomy" id="465554"/>
    <lineage>
        <taxon>Eukaryota</taxon>
        <taxon>Metazoa</taxon>
        <taxon>Ecdysozoa</taxon>
        <taxon>Nematoda</taxon>
        <taxon>Chromadorea</taxon>
        <taxon>Rhabditida</taxon>
        <taxon>Tylenchina</taxon>
        <taxon>Tylenchomorpha</taxon>
        <taxon>Aphelenchoidea</taxon>
        <taxon>Aphelenchoididae</taxon>
        <taxon>Bursaphelenchus</taxon>
    </lineage>
</organism>
<evidence type="ECO:0000256" key="5">
    <source>
        <dbReference type="ARBA" id="ARBA00023018"/>
    </source>
</evidence>
<keyword evidence="8" id="KW-0675">Receptor</keyword>
<dbReference type="EMBL" id="CAJFCW020000004">
    <property type="protein sequence ID" value="CAG9110256.1"/>
    <property type="molecule type" value="Genomic_DNA"/>
</dbReference>
<dbReference type="AlphaFoldDB" id="A0A811KU36"/>
<keyword evidence="2" id="KW-1003">Cell membrane</keyword>
<evidence type="ECO:0000256" key="3">
    <source>
        <dbReference type="ARBA" id="ARBA00022692"/>
    </source>
</evidence>
<comment type="similarity">
    <text evidence="13">Belongs to the ligand-gated ion channel (TC 1.A.9) family.</text>
</comment>
<evidence type="ECO:0000256" key="4">
    <source>
        <dbReference type="ARBA" id="ARBA00022989"/>
    </source>
</evidence>
<dbReference type="GO" id="GO:0045211">
    <property type="term" value="C:postsynaptic membrane"/>
    <property type="evidence" value="ECO:0007669"/>
    <property type="project" value="UniProtKB-SubCell"/>
</dbReference>
<evidence type="ECO:0000259" key="14">
    <source>
        <dbReference type="Pfam" id="PF02931"/>
    </source>
</evidence>
<feature type="transmembrane region" description="Helical" evidence="13">
    <location>
        <begin position="132"/>
        <end position="151"/>
    </location>
</feature>
<dbReference type="Gene3D" id="1.20.58.390">
    <property type="entry name" value="Neurotransmitter-gated ion-channel transmembrane domain"/>
    <property type="match status" value="1"/>
</dbReference>
<dbReference type="PANTHER" id="PTHR18945">
    <property type="entry name" value="NEUROTRANSMITTER GATED ION CHANNEL"/>
    <property type="match status" value="1"/>
</dbReference>
<accession>A0A811KU36</accession>
<dbReference type="InterPro" id="IPR006202">
    <property type="entry name" value="Neur_chan_lig-bd"/>
</dbReference>
<dbReference type="Pfam" id="PF02931">
    <property type="entry name" value="Neur_chan_LBD"/>
    <property type="match status" value="1"/>
</dbReference>